<proteinExistence type="predicted"/>
<gene>
    <name evidence="1" type="ORF">SDC9_154184</name>
</gene>
<sequence>MANEKVYHYWNGKNISGQDHVGNKFLIDEGPRNSTTEMKYEVGCDTIAADDLQKGIDYE</sequence>
<name>A0A645EYD0_9ZZZZ</name>
<accession>A0A645EYD0</accession>
<dbReference type="EMBL" id="VSSQ01052876">
    <property type="protein sequence ID" value="MPN06927.1"/>
    <property type="molecule type" value="Genomic_DNA"/>
</dbReference>
<dbReference type="AlphaFoldDB" id="A0A645EYD0"/>
<organism evidence="1">
    <name type="scientific">bioreactor metagenome</name>
    <dbReference type="NCBI Taxonomy" id="1076179"/>
    <lineage>
        <taxon>unclassified sequences</taxon>
        <taxon>metagenomes</taxon>
        <taxon>ecological metagenomes</taxon>
    </lineage>
</organism>
<reference evidence="1" key="1">
    <citation type="submission" date="2019-08" db="EMBL/GenBank/DDBJ databases">
        <authorList>
            <person name="Kucharzyk K."/>
            <person name="Murdoch R.W."/>
            <person name="Higgins S."/>
            <person name="Loffler F."/>
        </authorList>
    </citation>
    <scope>NUCLEOTIDE SEQUENCE</scope>
</reference>
<protein>
    <submittedName>
        <fullName evidence="1">Uncharacterized protein</fullName>
    </submittedName>
</protein>
<evidence type="ECO:0000313" key="1">
    <source>
        <dbReference type="EMBL" id="MPN06927.1"/>
    </source>
</evidence>
<comment type="caution">
    <text evidence="1">The sequence shown here is derived from an EMBL/GenBank/DDBJ whole genome shotgun (WGS) entry which is preliminary data.</text>
</comment>